<dbReference type="Proteomes" id="UP000540787">
    <property type="component" value="Unassembled WGS sequence"/>
</dbReference>
<evidence type="ECO:0000313" key="3">
    <source>
        <dbReference type="EMBL" id="MBB6136488.1"/>
    </source>
</evidence>
<organism evidence="3 4">
    <name type="scientific">Massilia aurea</name>
    <dbReference type="NCBI Taxonomy" id="373040"/>
    <lineage>
        <taxon>Bacteria</taxon>
        <taxon>Pseudomonadati</taxon>
        <taxon>Pseudomonadota</taxon>
        <taxon>Betaproteobacteria</taxon>
        <taxon>Burkholderiales</taxon>
        <taxon>Oxalobacteraceae</taxon>
        <taxon>Telluria group</taxon>
        <taxon>Massilia</taxon>
    </lineage>
</organism>
<dbReference type="InterPro" id="IPR006015">
    <property type="entry name" value="Universal_stress_UspA"/>
</dbReference>
<evidence type="ECO:0000259" key="2">
    <source>
        <dbReference type="Pfam" id="PF00582"/>
    </source>
</evidence>
<comment type="similarity">
    <text evidence="1">Belongs to the universal stress protein A family.</text>
</comment>
<dbReference type="AlphaFoldDB" id="A0A7W9X523"/>
<dbReference type="PRINTS" id="PR01438">
    <property type="entry name" value="UNVRSLSTRESS"/>
</dbReference>
<dbReference type="SUPFAM" id="SSF52402">
    <property type="entry name" value="Adenine nucleotide alpha hydrolases-like"/>
    <property type="match status" value="2"/>
</dbReference>
<gene>
    <name evidence="3" type="ORF">HD842_004666</name>
</gene>
<feature type="domain" description="UspA" evidence="2">
    <location>
        <begin position="39"/>
        <end position="181"/>
    </location>
</feature>
<feature type="domain" description="UspA" evidence="2">
    <location>
        <begin position="192"/>
        <end position="310"/>
    </location>
</feature>
<reference evidence="3 4" key="1">
    <citation type="submission" date="2020-08" db="EMBL/GenBank/DDBJ databases">
        <title>The Agave Microbiome: Exploring the role of microbial communities in plant adaptations to desert environments.</title>
        <authorList>
            <person name="Partida-Martinez L.P."/>
        </authorList>
    </citation>
    <scope>NUCLEOTIDE SEQUENCE [LARGE SCALE GENOMIC DNA]</scope>
    <source>
        <strain evidence="3 4">AT3.2</strain>
    </source>
</reference>
<comment type="caution">
    <text evidence="3">The sequence shown here is derived from an EMBL/GenBank/DDBJ whole genome shotgun (WGS) entry which is preliminary data.</text>
</comment>
<evidence type="ECO:0000313" key="4">
    <source>
        <dbReference type="Proteomes" id="UP000540787"/>
    </source>
</evidence>
<dbReference type="CDD" id="cd00293">
    <property type="entry name" value="USP-like"/>
    <property type="match status" value="1"/>
</dbReference>
<name>A0A7W9X523_9BURK</name>
<accession>A0A7W9X523</accession>
<dbReference type="Pfam" id="PF00582">
    <property type="entry name" value="Usp"/>
    <property type="match status" value="2"/>
</dbReference>
<sequence length="311" mass="33306">MQVKFGETGCTKRKRRAGLTATTRRTLAVTAIRRCIMCYKTIVVHVDHSPHAGARIRYAAQLAARCGAHLVGSAFSGISRYAEAGSTMLLTRQHERRGNHDHDHDTALARFDAIAAAAGVASHERRYADDEPAGGLALQGRYADLVIVSQTDLDDPAAAHLAGPVPAQVVQGSARPVLVLPHVRRHETIGGRIMLAWDGSLQATRAVAGAMPLLRDAGLVAIVLFQPFEATGREPGTDLALYLARQGVRCEVHVEPSPIDDGAALLACTDCLDADLIVMGAYGRPRLRELVLGGVTETLLDRMTVPVLMAH</sequence>
<protein>
    <submittedName>
        <fullName evidence="3">Nucleotide-binding universal stress UspA family protein</fullName>
    </submittedName>
</protein>
<proteinExistence type="inferred from homology"/>
<dbReference type="EMBL" id="JACHBX010000006">
    <property type="protein sequence ID" value="MBB6136488.1"/>
    <property type="molecule type" value="Genomic_DNA"/>
</dbReference>
<keyword evidence="4" id="KW-1185">Reference proteome</keyword>
<dbReference type="PANTHER" id="PTHR46268">
    <property type="entry name" value="STRESS RESPONSE PROTEIN NHAX"/>
    <property type="match status" value="1"/>
</dbReference>
<dbReference type="PANTHER" id="PTHR46268:SF15">
    <property type="entry name" value="UNIVERSAL STRESS PROTEIN HP_0031"/>
    <property type="match status" value="1"/>
</dbReference>
<evidence type="ECO:0000256" key="1">
    <source>
        <dbReference type="ARBA" id="ARBA00008791"/>
    </source>
</evidence>
<dbReference type="InterPro" id="IPR006016">
    <property type="entry name" value="UspA"/>
</dbReference>
<dbReference type="Gene3D" id="3.40.50.12370">
    <property type="match status" value="1"/>
</dbReference>